<evidence type="ECO:0000313" key="2">
    <source>
        <dbReference type="EMBL" id="BAH76952.1"/>
    </source>
</evidence>
<keyword evidence="1" id="KW-0732">Signal</keyword>
<protein>
    <recommendedName>
        <fullName evidence="4">Helix-hairpin-helix domain-containing protein</fullName>
    </recommendedName>
</protein>
<proteinExistence type="predicted"/>
<organism evidence="2 3">
    <name type="scientific">Solidesulfovibrio magneticus (strain ATCC 700980 / DSM 13731 / RS-1)</name>
    <name type="common">Desulfovibrio magneticus</name>
    <dbReference type="NCBI Taxonomy" id="573370"/>
    <lineage>
        <taxon>Bacteria</taxon>
        <taxon>Pseudomonadati</taxon>
        <taxon>Thermodesulfobacteriota</taxon>
        <taxon>Desulfovibrionia</taxon>
        <taxon>Desulfovibrionales</taxon>
        <taxon>Desulfovibrionaceae</taxon>
        <taxon>Solidesulfovibrio</taxon>
    </lineage>
</organism>
<accession>C4XKL2</accession>
<gene>
    <name evidence="2" type="ordered locus">DMR_34610</name>
</gene>
<dbReference type="Gene3D" id="1.10.150.320">
    <property type="entry name" value="Photosystem II 12 kDa extrinsic protein"/>
    <property type="match status" value="1"/>
</dbReference>
<evidence type="ECO:0000256" key="1">
    <source>
        <dbReference type="SAM" id="SignalP"/>
    </source>
</evidence>
<name>C4XKL2_SOLM1</name>
<dbReference type="HOGENOM" id="CLU_052011_5_1_7"/>
<dbReference type="KEGG" id="dma:DMR_34610"/>
<feature type="chain" id="PRO_5002943662" description="Helix-hairpin-helix domain-containing protein" evidence="1">
    <location>
        <begin position="32"/>
        <end position="114"/>
    </location>
</feature>
<dbReference type="Proteomes" id="UP000009071">
    <property type="component" value="Chromosome"/>
</dbReference>
<sequence>MNPNQEASMKRISLLALVLLALCLFAQPVVAGQKTTTATSAPAKVETPAAKAALIDLNSATEEELKTLPGIGDAYSKKIIEGRPYAKKDQLVSKKIIPGATYDKIKDMIIAKQK</sequence>
<feature type="signal peptide" evidence="1">
    <location>
        <begin position="1"/>
        <end position="31"/>
    </location>
</feature>
<dbReference type="AlphaFoldDB" id="C4XKL2"/>
<reference evidence="2 3" key="1">
    <citation type="journal article" date="2009" name="Genome Res.">
        <title>Whole genome sequence of Desulfovibrio magneticus strain RS-1 revealed common gene clusters in magnetotactic bacteria.</title>
        <authorList>
            <person name="Nakazawa H."/>
            <person name="Arakaki A."/>
            <person name="Narita-Yamada S."/>
            <person name="Yashiro I."/>
            <person name="Jinno K."/>
            <person name="Aoki N."/>
            <person name="Tsuruyama A."/>
            <person name="Okamura Y."/>
            <person name="Tanikawa S."/>
            <person name="Fujita N."/>
            <person name="Takeyama H."/>
            <person name="Matsunaga T."/>
        </authorList>
    </citation>
    <scope>NUCLEOTIDE SEQUENCE [LARGE SCALE GENOMIC DNA]</scope>
    <source>
        <strain evidence="3">ATCC 700980 / DSM 13731 / RS-1</strain>
    </source>
</reference>
<evidence type="ECO:0008006" key="4">
    <source>
        <dbReference type="Google" id="ProtNLM"/>
    </source>
</evidence>
<dbReference type="eggNOG" id="COG1555">
    <property type="taxonomic scope" value="Bacteria"/>
</dbReference>
<evidence type="ECO:0000313" key="3">
    <source>
        <dbReference type="Proteomes" id="UP000009071"/>
    </source>
</evidence>
<dbReference type="SUPFAM" id="SSF81585">
    <property type="entry name" value="PsbU/PolX domain-like"/>
    <property type="match status" value="1"/>
</dbReference>
<keyword evidence="3" id="KW-1185">Reference proteome</keyword>
<dbReference type="Pfam" id="PF12836">
    <property type="entry name" value="HHH_3"/>
    <property type="match status" value="1"/>
</dbReference>
<dbReference type="EMBL" id="AP010904">
    <property type="protein sequence ID" value="BAH76952.1"/>
    <property type="molecule type" value="Genomic_DNA"/>
</dbReference>
<dbReference type="STRING" id="573370.DMR_34610"/>